<evidence type="ECO:0000259" key="9">
    <source>
        <dbReference type="PROSITE" id="PS51760"/>
    </source>
</evidence>
<dbReference type="InterPro" id="IPR023296">
    <property type="entry name" value="Glyco_hydro_beta-prop_sf"/>
</dbReference>
<comment type="similarity">
    <text evidence="8">Belongs to the glycosyl hydrolase 10 (cellulase F) family.</text>
</comment>
<comment type="caution">
    <text evidence="10">The sequence shown here is derived from an EMBL/GenBank/DDBJ whole genome shotgun (WGS) entry which is preliminary data.</text>
</comment>
<dbReference type="PROSITE" id="PS51760">
    <property type="entry name" value="GH10_2"/>
    <property type="match status" value="1"/>
</dbReference>
<dbReference type="SUPFAM" id="SSF51445">
    <property type="entry name" value="(Trans)glycosidases"/>
    <property type="match status" value="1"/>
</dbReference>
<gene>
    <name evidence="10" type="ORF">DWX38_01320</name>
</gene>
<dbReference type="SUPFAM" id="SSF75005">
    <property type="entry name" value="Arabinanase/levansucrase/invertase"/>
    <property type="match status" value="1"/>
</dbReference>
<dbReference type="Proteomes" id="UP000285159">
    <property type="component" value="Unassembled WGS sequence"/>
</dbReference>
<dbReference type="PANTHER" id="PTHR42812:SF12">
    <property type="entry name" value="BETA-XYLOSIDASE-RELATED"/>
    <property type="match status" value="1"/>
</dbReference>
<keyword evidence="3 8" id="KW-0119">Carbohydrate metabolism</keyword>
<feature type="site" description="Important for catalytic activity, responsible for pKa modulation of the active site Glu and correct orientation of both the proton donor and substrate" evidence="7">
    <location>
        <position position="526"/>
    </location>
</feature>
<evidence type="ECO:0000256" key="2">
    <source>
        <dbReference type="ARBA" id="ARBA00022801"/>
    </source>
</evidence>
<dbReference type="InterPro" id="IPR051795">
    <property type="entry name" value="Glycosyl_Hydrlase_43"/>
</dbReference>
<evidence type="ECO:0000313" key="10">
    <source>
        <dbReference type="EMBL" id="RGT35638.1"/>
    </source>
</evidence>
<keyword evidence="4 8" id="KW-0326">Glycosidase</keyword>
<evidence type="ECO:0000256" key="7">
    <source>
        <dbReference type="PIRSR" id="PIRSR606710-2"/>
    </source>
</evidence>
<proteinExistence type="inferred from homology"/>
<evidence type="ECO:0000256" key="8">
    <source>
        <dbReference type="RuleBase" id="RU361174"/>
    </source>
</evidence>
<dbReference type="Pfam" id="PF00331">
    <property type="entry name" value="Glyco_hydro_10"/>
    <property type="match status" value="1"/>
</dbReference>
<feature type="active site" description="Proton acceptor" evidence="6">
    <location>
        <position position="415"/>
    </location>
</feature>
<dbReference type="InterPro" id="IPR017853">
    <property type="entry name" value="GH"/>
</dbReference>
<dbReference type="PROSITE" id="PS51257">
    <property type="entry name" value="PROKAR_LIPOPROTEIN"/>
    <property type="match status" value="1"/>
</dbReference>
<dbReference type="InterPro" id="IPR041542">
    <property type="entry name" value="GH43_C2"/>
</dbReference>
<accession>A0A412NAT5</accession>
<feature type="domain" description="GH10" evidence="9">
    <location>
        <begin position="26"/>
        <end position="371"/>
    </location>
</feature>
<dbReference type="InterPro" id="IPR013320">
    <property type="entry name" value="ConA-like_dom_sf"/>
</dbReference>
<dbReference type="Pfam" id="PF17851">
    <property type="entry name" value="GH43_C2"/>
    <property type="match status" value="1"/>
</dbReference>
<protein>
    <recommendedName>
        <fullName evidence="8">Beta-xylanase</fullName>
        <ecNumber evidence="8">3.2.1.8</ecNumber>
    </recommendedName>
</protein>
<dbReference type="InterPro" id="IPR006710">
    <property type="entry name" value="Glyco_hydro_43"/>
</dbReference>
<dbReference type="EC" id="3.2.1.8" evidence="8"/>
<sequence>MRMRRIILPTLVAILLLVGCSAKEATPRKMSLKEVFGDKFLIGVALNTRQVAGKDSAATKLIKRHFNSIVAEDCMKSVNIHPEEDRYNFGAADSIVEYGEKNGMAVIGHCLVWHSQLAPWFCIDKEGKNVSPEVLKQRLKDHITTVVGRYKGRIKGWDVVNEAIESDGSYRKSKFYEILGEEYVPLAFQYAHEADPDAELYYNDFGMHHPGRRDGVVRLVKSLKEKGLRIDAVGLQGHMGMDYPSVEEFEKSMLAFASTGVKVMITEWEMSALPTVHDGANISDTVAFKEAMNPYPDALPDSVSKIWNARMKTFFDLFVKHADIMDRVTVWGVSDGDSWKNDFPVKGRKEYPLLFDRNHQPKPFIRELLSPKTATFDDFTYSVEGKTVKGEDSIQNTYADNSQPINPLLPGCYPDPSICRAGNDYYLVNSSFAFYPGIPIWHSTNLKDWTQLGYVLNRPSQLPLKDGLRISGGIYAPDIKYNPHNKLFYVITTAVDGGGNFFVTTDDPKKGEWSDPVFLPEVGGIDPGFLFDEDGKAYIVNNDAPAGKPEYSGHRAIWIREFDWKNNRTAGEQKVIIDGGVDKSQHPSWIEGPHLYHINGTYYLMAAEGGTGPNHCEVIFSASSPFGPFKPCGTNPILTQRDLPQDRPNPVTCTGHADLVQTPAGDWYAVFLAVRPYRDGHDVMGRETYLLPVNWKDGQPIILPAGKTLHYTNRSLAPTPLWTSNGLADEAFFIRTPQSSYYEIGKDGKLTLTARSIGINDRRQPSVIGRWITNNEFDAQTAVNFLPTAPEDFAGIILFHNDECNIRFGKALDEQGKPCLKLIAYSMDKLNTETEIPLRESDTDKKIYLKVTGNEPQTAGESVYYTFSYSFSPKTDWVQAGEAVSADLLSTQTAGGFTGTMVGIYATGDYNEQGDYSNMKKGK</sequence>
<dbReference type="InterPro" id="IPR001000">
    <property type="entry name" value="GH10_dom"/>
</dbReference>
<dbReference type="CDD" id="cd18617">
    <property type="entry name" value="GH43_XynB-like"/>
    <property type="match status" value="1"/>
</dbReference>
<dbReference type="Gene3D" id="2.115.10.20">
    <property type="entry name" value="Glycosyl hydrolase domain, family 43"/>
    <property type="match status" value="1"/>
</dbReference>
<evidence type="ECO:0000256" key="4">
    <source>
        <dbReference type="ARBA" id="ARBA00023295"/>
    </source>
</evidence>
<evidence type="ECO:0000256" key="3">
    <source>
        <dbReference type="ARBA" id="ARBA00023277"/>
    </source>
</evidence>
<dbReference type="PRINTS" id="PR00134">
    <property type="entry name" value="GLHYDRLASE10"/>
</dbReference>
<dbReference type="GO" id="GO:0000272">
    <property type="term" value="P:polysaccharide catabolic process"/>
    <property type="evidence" value="ECO:0007669"/>
    <property type="project" value="UniProtKB-KW"/>
</dbReference>
<dbReference type="AlphaFoldDB" id="A0A412NAT5"/>
<dbReference type="Pfam" id="PF04616">
    <property type="entry name" value="Glyco_hydro_43"/>
    <property type="match status" value="1"/>
</dbReference>
<name>A0A412NAT5_9BACE</name>
<keyword evidence="2 8" id="KW-0378">Hydrolase</keyword>
<feature type="active site" description="Proton donor" evidence="6">
    <location>
        <position position="591"/>
    </location>
</feature>
<evidence type="ECO:0000256" key="6">
    <source>
        <dbReference type="PIRSR" id="PIRSR606710-1"/>
    </source>
</evidence>
<dbReference type="GO" id="GO:0031176">
    <property type="term" value="F:endo-1,4-beta-xylanase activity"/>
    <property type="evidence" value="ECO:0007669"/>
    <property type="project" value="UniProtKB-EC"/>
</dbReference>
<dbReference type="EMBL" id="QRWP01000001">
    <property type="protein sequence ID" value="RGT35638.1"/>
    <property type="molecule type" value="Genomic_DNA"/>
</dbReference>
<dbReference type="Gene3D" id="2.60.120.200">
    <property type="match status" value="1"/>
</dbReference>
<evidence type="ECO:0000256" key="1">
    <source>
        <dbReference type="ARBA" id="ARBA00009865"/>
    </source>
</evidence>
<keyword evidence="5 8" id="KW-0624">Polysaccharide degradation</keyword>
<evidence type="ECO:0000256" key="5">
    <source>
        <dbReference type="ARBA" id="ARBA00023326"/>
    </source>
</evidence>
<dbReference type="PANTHER" id="PTHR42812">
    <property type="entry name" value="BETA-XYLOSIDASE"/>
    <property type="match status" value="1"/>
</dbReference>
<evidence type="ECO:0000313" key="11">
    <source>
        <dbReference type="Proteomes" id="UP000285159"/>
    </source>
</evidence>
<reference evidence="10 11" key="1">
    <citation type="submission" date="2018-08" db="EMBL/GenBank/DDBJ databases">
        <title>A genome reference for cultivated species of the human gut microbiota.</title>
        <authorList>
            <person name="Zou Y."/>
            <person name="Xue W."/>
            <person name="Luo G."/>
        </authorList>
    </citation>
    <scope>NUCLEOTIDE SEQUENCE [LARGE SCALE GENOMIC DNA]</scope>
    <source>
        <strain evidence="10 11">AF19-1AC</strain>
    </source>
</reference>
<dbReference type="Gene3D" id="3.20.20.80">
    <property type="entry name" value="Glycosidases"/>
    <property type="match status" value="1"/>
</dbReference>
<dbReference type="SUPFAM" id="SSF49899">
    <property type="entry name" value="Concanavalin A-like lectins/glucanases"/>
    <property type="match status" value="1"/>
</dbReference>
<comment type="similarity">
    <text evidence="1">Belongs to the glycosyl hydrolase 43 family.</text>
</comment>
<organism evidence="10 11">
    <name type="scientific">Bacteroides clarus</name>
    <dbReference type="NCBI Taxonomy" id="626929"/>
    <lineage>
        <taxon>Bacteria</taxon>
        <taxon>Pseudomonadati</taxon>
        <taxon>Bacteroidota</taxon>
        <taxon>Bacteroidia</taxon>
        <taxon>Bacteroidales</taxon>
        <taxon>Bacteroidaceae</taxon>
        <taxon>Bacteroides</taxon>
    </lineage>
</organism>
<dbReference type="SMART" id="SM00633">
    <property type="entry name" value="Glyco_10"/>
    <property type="match status" value="1"/>
</dbReference>
<comment type="catalytic activity">
    <reaction evidence="8">
        <text>Endohydrolysis of (1-&gt;4)-beta-D-xylosidic linkages in xylans.</text>
        <dbReference type="EC" id="3.2.1.8"/>
    </reaction>
</comment>